<evidence type="ECO:0000313" key="2">
    <source>
        <dbReference type="EMBL" id="NTC30857.1"/>
    </source>
</evidence>
<dbReference type="InterPro" id="IPR029024">
    <property type="entry name" value="TerB-like"/>
</dbReference>
<dbReference type="Gene3D" id="1.10.3680.10">
    <property type="entry name" value="TerB-like"/>
    <property type="match status" value="1"/>
</dbReference>
<evidence type="ECO:0000313" key="3">
    <source>
        <dbReference type="Proteomes" id="UP000702952"/>
    </source>
</evidence>
<evidence type="ECO:0000259" key="1">
    <source>
        <dbReference type="Pfam" id="PF05099"/>
    </source>
</evidence>
<protein>
    <submittedName>
        <fullName evidence="2">Tellurite resistance TerB family protein</fullName>
    </submittedName>
</protein>
<accession>A0AA44F7D6</accession>
<proteinExistence type="predicted"/>
<dbReference type="Proteomes" id="UP000702952">
    <property type="component" value="Unassembled WGS sequence"/>
</dbReference>
<feature type="domain" description="Co-chaperone DjlA N-terminal" evidence="1">
    <location>
        <begin position="24"/>
        <end position="138"/>
    </location>
</feature>
<name>A0AA44F7D6_AGRTU</name>
<reference evidence="2" key="1">
    <citation type="journal article" date="2020" name="Science">
        <title>Unexpected conservation and global transmission of agrobacterial virulence plasmids.</title>
        <authorList>
            <person name="Weisberg A.J."/>
            <person name="Davis E.W. 2nd"/>
            <person name="Tabima J."/>
            <person name="Belcher M.S."/>
            <person name="Miller M."/>
            <person name="Kuo C.H."/>
            <person name="Loper J.E."/>
            <person name="Grunwald N.J."/>
            <person name="Putnam M.L."/>
            <person name="Chang J.H."/>
        </authorList>
    </citation>
    <scope>NUCLEOTIDE SEQUENCE</scope>
    <source>
        <strain evidence="2">17-1853-1a</strain>
    </source>
</reference>
<sequence>MFAKLKEKLSGSVNKYSGRKDFLEAVCAASALVAAADGDISDAEVGQTINAITSNAQLSAAFKTAEIERTADAMLKRAQGGRVGRAGLYKEIEDIKADHDMGETVLLSALDVADHGGIDAKEREVLAKIASTLGLNLANYDV</sequence>
<dbReference type="EMBL" id="JAAMAY010000033">
    <property type="protein sequence ID" value="NTC30857.1"/>
    <property type="molecule type" value="Genomic_DNA"/>
</dbReference>
<dbReference type="CDD" id="cd07176">
    <property type="entry name" value="terB"/>
    <property type="match status" value="1"/>
</dbReference>
<comment type="caution">
    <text evidence="2">The sequence shown here is derived from an EMBL/GenBank/DDBJ whole genome shotgun (WGS) entry which is preliminary data.</text>
</comment>
<dbReference type="InterPro" id="IPR007791">
    <property type="entry name" value="DjlA_N"/>
</dbReference>
<dbReference type="SUPFAM" id="SSF158682">
    <property type="entry name" value="TerB-like"/>
    <property type="match status" value="1"/>
</dbReference>
<organism evidence="2 3">
    <name type="scientific">Agrobacterium tumefaciens</name>
    <dbReference type="NCBI Taxonomy" id="358"/>
    <lineage>
        <taxon>Bacteria</taxon>
        <taxon>Pseudomonadati</taxon>
        <taxon>Pseudomonadota</taxon>
        <taxon>Alphaproteobacteria</taxon>
        <taxon>Hyphomicrobiales</taxon>
        <taxon>Rhizobiaceae</taxon>
        <taxon>Rhizobium/Agrobacterium group</taxon>
        <taxon>Agrobacterium</taxon>
        <taxon>Agrobacterium tumefaciens complex</taxon>
    </lineage>
</organism>
<dbReference type="AlphaFoldDB" id="A0AA44F7D6"/>
<dbReference type="RefSeq" id="WP_052817050.1">
    <property type="nucleotide sequence ID" value="NZ_CP123839.1"/>
</dbReference>
<dbReference type="Pfam" id="PF05099">
    <property type="entry name" value="TerB"/>
    <property type="match status" value="1"/>
</dbReference>
<gene>
    <name evidence="2" type="ORF">G6M46_22250</name>
</gene>